<dbReference type="Proteomes" id="UP000077428">
    <property type="component" value="Unassembled WGS sequence"/>
</dbReference>
<accession>A0A166B9B6</accession>
<protein>
    <recommendedName>
        <fullName evidence="3">DUF1848 domain-containing protein</fullName>
    </recommendedName>
</protein>
<dbReference type="PATRIC" id="fig|66851.6.peg.1035"/>
<dbReference type="AlphaFoldDB" id="A0A166B9B6"/>
<dbReference type="STRING" id="66851.MBORA_09440"/>
<evidence type="ECO:0000313" key="2">
    <source>
        <dbReference type="Proteomes" id="UP000077428"/>
    </source>
</evidence>
<name>A0A166B9B6_METOA</name>
<dbReference type="InterPro" id="IPR014998">
    <property type="entry name" value="DUF1848"/>
</dbReference>
<keyword evidence="2" id="KW-1185">Reference proteome</keyword>
<evidence type="ECO:0008006" key="3">
    <source>
        <dbReference type="Google" id="ProtNLM"/>
    </source>
</evidence>
<organism evidence="1 2">
    <name type="scientific">Methanobrevibacter oralis</name>
    <dbReference type="NCBI Taxonomy" id="66851"/>
    <lineage>
        <taxon>Archaea</taxon>
        <taxon>Methanobacteriati</taxon>
        <taxon>Methanobacteriota</taxon>
        <taxon>Methanomada group</taxon>
        <taxon>Methanobacteria</taxon>
        <taxon>Methanobacteriales</taxon>
        <taxon>Methanobacteriaceae</taxon>
        <taxon>Methanobrevibacter</taxon>
    </lineage>
</organism>
<proteinExistence type="predicted"/>
<dbReference type="Pfam" id="PF08902">
    <property type="entry name" value="DUF1848"/>
    <property type="match status" value="1"/>
</dbReference>
<evidence type="ECO:0000313" key="1">
    <source>
        <dbReference type="EMBL" id="KZX13041.1"/>
    </source>
</evidence>
<sequence length="217" mass="25292">MKKILKEMFLHTKVVKSFKRLSDSLGVNSVSWRYDPIFISDKYSLDYHMEKFEDICSKLHEYTNDCTISFIDLYAKVKRNFKEAREVTISEQLIIGEEFSKIAEKYDIQLKTYVEGNLLEQFGFDCSGCMNQKVIEKAIGNTLKVPKENYKIRDCDCLFGRDIGAYNTCMHECIYCYANSHKLSTTFLSLQILILFSSVIKVLQIRSNGRILTYIQI</sequence>
<dbReference type="EMBL" id="LWMU01000059">
    <property type="protein sequence ID" value="KZX13041.1"/>
    <property type="molecule type" value="Genomic_DNA"/>
</dbReference>
<comment type="caution">
    <text evidence="1">The sequence shown here is derived from an EMBL/GenBank/DDBJ whole genome shotgun (WGS) entry which is preliminary data.</text>
</comment>
<reference evidence="2" key="1">
    <citation type="journal article" date="2016" name="Genome Announc.">
        <title>Draft Genome Sequences of Methanobrevibacter curvatus DSM11111, Methanobrevibacter cuticularis DSM11139, Methanobrevibacter filiformis DSM11501, and Methanobrevibacter oralis DSM7256.</title>
        <authorList>
            <person name="Poehlein A."/>
            <person name="Seedorf H."/>
        </authorList>
    </citation>
    <scope>NUCLEOTIDE SEQUENCE [LARGE SCALE GENOMIC DNA]</scope>
    <source>
        <strain evidence="2">DSM 7256 / JCM 30027 / ZR</strain>
    </source>
</reference>
<gene>
    <name evidence="1" type="ORF">MBORA_09440</name>
</gene>